<dbReference type="EMBL" id="JAAIUW010000003">
    <property type="protein sequence ID" value="KAF7839251.1"/>
    <property type="molecule type" value="Genomic_DNA"/>
</dbReference>
<dbReference type="AlphaFoldDB" id="A0A835CF76"/>
<organism evidence="1 2">
    <name type="scientific">Senna tora</name>
    <dbReference type="NCBI Taxonomy" id="362788"/>
    <lineage>
        <taxon>Eukaryota</taxon>
        <taxon>Viridiplantae</taxon>
        <taxon>Streptophyta</taxon>
        <taxon>Embryophyta</taxon>
        <taxon>Tracheophyta</taxon>
        <taxon>Spermatophyta</taxon>
        <taxon>Magnoliopsida</taxon>
        <taxon>eudicotyledons</taxon>
        <taxon>Gunneridae</taxon>
        <taxon>Pentapetalae</taxon>
        <taxon>rosids</taxon>
        <taxon>fabids</taxon>
        <taxon>Fabales</taxon>
        <taxon>Fabaceae</taxon>
        <taxon>Caesalpinioideae</taxon>
        <taxon>Cassia clade</taxon>
        <taxon>Senna</taxon>
    </lineage>
</organism>
<dbReference type="Proteomes" id="UP000634136">
    <property type="component" value="Unassembled WGS sequence"/>
</dbReference>
<dbReference type="PANTHER" id="PTHR33116:SF70">
    <property type="entry name" value="NON-LTR RETROELEMENT REVERSE TRANSCRIPTASE-LIKE PROTEIN"/>
    <property type="match status" value="1"/>
</dbReference>
<evidence type="ECO:0000313" key="2">
    <source>
        <dbReference type="Proteomes" id="UP000634136"/>
    </source>
</evidence>
<evidence type="ECO:0000313" key="1">
    <source>
        <dbReference type="EMBL" id="KAF7839251.1"/>
    </source>
</evidence>
<keyword evidence="2" id="KW-1185">Reference proteome</keyword>
<gene>
    <name evidence="1" type="ORF">G2W53_007733</name>
</gene>
<proteinExistence type="predicted"/>
<reference evidence="1" key="1">
    <citation type="submission" date="2020-09" db="EMBL/GenBank/DDBJ databases">
        <title>Genome-Enabled Discovery of Anthraquinone Biosynthesis in Senna tora.</title>
        <authorList>
            <person name="Kang S.-H."/>
            <person name="Pandey R.P."/>
            <person name="Lee C.-M."/>
            <person name="Sim J.-S."/>
            <person name="Jeong J.-T."/>
            <person name="Choi B.-S."/>
            <person name="Jung M."/>
            <person name="Ginzburg D."/>
            <person name="Zhao K."/>
            <person name="Won S.Y."/>
            <person name="Oh T.-J."/>
            <person name="Yu Y."/>
            <person name="Kim N.-H."/>
            <person name="Lee O.R."/>
            <person name="Lee T.-H."/>
            <person name="Bashyal P."/>
            <person name="Kim T.-S."/>
            <person name="Lee W.-H."/>
            <person name="Kawkins C."/>
            <person name="Kim C.-K."/>
            <person name="Kim J.S."/>
            <person name="Ahn B.O."/>
            <person name="Rhee S.Y."/>
            <person name="Sohng J.K."/>
        </authorList>
    </citation>
    <scope>NUCLEOTIDE SEQUENCE</scope>
    <source>
        <tissue evidence="1">Leaf</tissue>
    </source>
</reference>
<name>A0A835CF76_9FABA</name>
<dbReference type="OrthoDB" id="1435849at2759"/>
<protein>
    <submittedName>
        <fullName evidence="1">Ribonuclease H</fullName>
    </submittedName>
</protein>
<comment type="caution">
    <text evidence="1">The sequence shown here is derived from an EMBL/GenBank/DDBJ whole genome shotgun (WGS) entry which is preliminary data.</text>
</comment>
<accession>A0A835CF76</accession>
<dbReference type="PANTHER" id="PTHR33116">
    <property type="entry name" value="REVERSE TRANSCRIPTASE ZINC-BINDING DOMAIN-CONTAINING PROTEIN-RELATED-RELATED"/>
    <property type="match status" value="1"/>
</dbReference>
<sequence length="174" mass="19924">MASRRVSIIRTGILSVWDCINKTLESIGCPEKLRSIIISWFKRSQEVGKYLGVEIIHGRKTKCKFSHIMDKVQNRLAGWKANCLSMAERATLIQSVCSSMPLYHMQHNMLPKSVINQVEKLERAFLWVALLRRNIATILDGTKSALRSVRRSWHPITQRDEHGFLLQACLATAH</sequence>